<dbReference type="OrthoDB" id="3771710at2"/>
<name>A0A4R7I267_9ACTN</name>
<proteinExistence type="predicted"/>
<dbReference type="AlphaFoldDB" id="A0A4R7I267"/>
<dbReference type="InterPro" id="IPR000182">
    <property type="entry name" value="GNAT_dom"/>
</dbReference>
<dbReference type="GO" id="GO:0016747">
    <property type="term" value="F:acyltransferase activity, transferring groups other than amino-acyl groups"/>
    <property type="evidence" value="ECO:0007669"/>
    <property type="project" value="InterPro"/>
</dbReference>
<protein>
    <submittedName>
        <fullName evidence="2">Acetyltransferase (GNAT) family protein</fullName>
    </submittedName>
</protein>
<keyword evidence="2" id="KW-0808">Transferase</keyword>
<dbReference type="RefSeq" id="WP_133869061.1">
    <property type="nucleotide sequence ID" value="NZ_SOAU01000001.1"/>
</dbReference>
<feature type="domain" description="N-acetyltransferase" evidence="1">
    <location>
        <begin position="158"/>
        <end position="294"/>
    </location>
</feature>
<dbReference type="CDD" id="cd04301">
    <property type="entry name" value="NAT_SF"/>
    <property type="match status" value="1"/>
</dbReference>
<evidence type="ECO:0000313" key="2">
    <source>
        <dbReference type="EMBL" id="TDT16716.1"/>
    </source>
</evidence>
<dbReference type="PROSITE" id="PS51186">
    <property type="entry name" value="GNAT"/>
    <property type="match status" value="1"/>
</dbReference>
<comment type="caution">
    <text evidence="2">The sequence shown here is derived from an EMBL/GenBank/DDBJ whole genome shotgun (WGS) entry which is preliminary data.</text>
</comment>
<dbReference type="EMBL" id="SOAU01000001">
    <property type="protein sequence ID" value="TDT16716.1"/>
    <property type="molecule type" value="Genomic_DNA"/>
</dbReference>
<sequence length="294" mass="32090">MGAAVERHLSGIDAVVATTELLQRNRAMHPTAGMYEAADFQWWWRSPRRTDEYPQLFWFDDDGPVAAAIATAWGEATALDPLLLPDADDDWAESVVGRGLEHAAAHGIGHVELEAVPDGPVERALLRNGFTPGDGGYVEGWIDAAAVPAVSPIADGYSLHRRTDRTDRPHHYIRRSGADVEARLLQTSLYSPDRDLLVEDDEGDAVASGLFWFDPVTQTGLVEPMRTEDDHQRKGLARHLLTSGLALLAHAGAERVKICWSPDNPPAASLYLDVGFVPDRRTRMFAGPTGCVPG</sequence>
<reference evidence="2 3" key="1">
    <citation type="submission" date="2019-03" db="EMBL/GenBank/DDBJ databases">
        <title>Sequencing the genomes of 1000 actinobacteria strains.</title>
        <authorList>
            <person name="Klenk H.-P."/>
        </authorList>
    </citation>
    <scope>NUCLEOTIDE SEQUENCE [LARGE SCALE GENOMIC DNA]</scope>
    <source>
        <strain evidence="2 3">DSM 18936</strain>
    </source>
</reference>
<keyword evidence="3" id="KW-1185">Reference proteome</keyword>
<evidence type="ECO:0000313" key="3">
    <source>
        <dbReference type="Proteomes" id="UP000294558"/>
    </source>
</evidence>
<dbReference type="Gene3D" id="3.40.630.30">
    <property type="match status" value="1"/>
</dbReference>
<accession>A0A4R7I267</accession>
<evidence type="ECO:0000259" key="1">
    <source>
        <dbReference type="PROSITE" id="PS51186"/>
    </source>
</evidence>
<dbReference type="SUPFAM" id="SSF55729">
    <property type="entry name" value="Acyl-CoA N-acyltransferases (Nat)"/>
    <property type="match status" value="1"/>
</dbReference>
<dbReference type="Pfam" id="PF00583">
    <property type="entry name" value="Acetyltransf_1"/>
    <property type="match status" value="1"/>
</dbReference>
<gene>
    <name evidence="2" type="ORF">BDK89_2311</name>
</gene>
<organism evidence="2 3">
    <name type="scientific">Ilumatobacter fluminis</name>
    <dbReference type="NCBI Taxonomy" id="467091"/>
    <lineage>
        <taxon>Bacteria</taxon>
        <taxon>Bacillati</taxon>
        <taxon>Actinomycetota</taxon>
        <taxon>Acidimicrobiia</taxon>
        <taxon>Acidimicrobiales</taxon>
        <taxon>Ilumatobacteraceae</taxon>
        <taxon>Ilumatobacter</taxon>
    </lineage>
</organism>
<dbReference type="Proteomes" id="UP000294558">
    <property type="component" value="Unassembled WGS sequence"/>
</dbReference>
<dbReference type="InterPro" id="IPR016181">
    <property type="entry name" value="Acyl_CoA_acyltransferase"/>
</dbReference>